<proteinExistence type="predicted"/>
<name>A0A653EX95_MYCKA</name>
<reference evidence="2" key="1">
    <citation type="submission" date="2019-05" db="EMBL/GenBank/DDBJ databases">
        <authorList>
            <person name="Naeem R."/>
            <person name="Antony C."/>
            <person name="Guan Q."/>
        </authorList>
    </citation>
    <scope>NUCLEOTIDE SEQUENCE</scope>
    <source>
        <strain evidence="2">3</strain>
    </source>
</reference>
<gene>
    <name evidence="2" type="ORF">BIN_B_03237</name>
</gene>
<feature type="region of interest" description="Disordered" evidence="1">
    <location>
        <begin position="116"/>
        <end position="169"/>
    </location>
</feature>
<evidence type="ECO:0000313" key="2">
    <source>
        <dbReference type="EMBL" id="VTP02020.1"/>
    </source>
</evidence>
<accession>A0A653EX95</accession>
<evidence type="ECO:0000256" key="1">
    <source>
        <dbReference type="SAM" id="MobiDB-lite"/>
    </source>
</evidence>
<protein>
    <submittedName>
        <fullName evidence="2">Uncharacterized protein</fullName>
    </submittedName>
</protein>
<dbReference type="AlphaFoldDB" id="A0A653EX95"/>
<organism evidence="2">
    <name type="scientific">Mycobacterium kansasii</name>
    <dbReference type="NCBI Taxonomy" id="1768"/>
    <lineage>
        <taxon>Bacteria</taxon>
        <taxon>Bacillati</taxon>
        <taxon>Actinomycetota</taxon>
        <taxon>Actinomycetes</taxon>
        <taxon>Mycobacteriales</taxon>
        <taxon>Mycobacteriaceae</taxon>
        <taxon>Mycobacterium</taxon>
    </lineage>
</organism>
<sequence>MGNNCDQACETPTWYPNIAETSRAHISSYSASIAAIAGMLNPKMLVFARARVMARLAAIITGDTVAAHAASKAATTAPAWQAAPSEWEAAVASHAAYGAAASVIFAAAAPCHAPHARSEVTDANDAAAERNSPANSPQAVAAVSIGPDPAPEHNRAELTSGGNMAYDIVDPSLPAPHPVAFAHVSVHSRRPRRQAP</sequence>
<dbReference type="EMBL" id="LR589320">
    <property type="protein sequence ID" value="VTP02020.1"/>
    <property type="molecule type" value="Genomic_DNA"/>
</dbReference>